<organism evidence="1 2">
    <name type="scientific">Fulvitalea axinellae</name>
    <dbReference type="NCBI Taxonomy" id="1182444"/>
    <lineage>
        <taxon>Bacteria</taxon>
        <taxon>Pseudomonadati</taxon>
        <taxon>Bacteroidota</taxon>
        <taxon>Cytophagia</taxon>
        <taxon>Cytophagales</taxon>
        <taxon>Persicobacteraceae</taxon>
        <taxon>Fulvitalea</taxon>
    </lineage>
</organism>
<reference evidence="1 2" key="1">
    <citation type="submission" date="2021-12" db="EMBL/GenBank/DDBJ databases">
        <title>Genome sequencing of bacteria with rrn-lacking chromosome and rrn-plasmid.</title>
        <authorList>
            <person name="Anda M."/>
            <person name="Iwasaki W."/>
        </authorList>
    </citation>
    <scope>NUCLEOTIDE SEQUENCE [LARGE SCALE GENOMIC DNA]</scope>
    <source>
        <strain evidence="1 2">DSM 100852</strain>
        <plasmid evidence="1 2">pFA2</plasmid>
    </source>
</reference>
<name>A0AAU9D7J1_9BACT</name>
<geneLocation type="plasmid" evidence="1 2">
    <name>pFA2</name>
</geneLocation>
<dbReference type="KEGG" id="fax:FUAX_44100"/>
<keyword evidence="1" id="KW-0614">Plasmid</keyword>
<proteinExistence type="predicted"/>
<dbReference type="AlphaFoldDB" id="A0AAU9D7J1"/>
<gene>
    <name evidence="1" type="ORF">FUAX_44100</name>
</gene>
<evidence type="ECO:0000313" key="1">
    <source>
        <dbReference type="EMBL" id="BDD11978.1"/>
    </source>
</evidence>
<sequence>MESQKNPTRFFLSGLEELFEIKTVLHHFEPSDNTPSDPSENVPYTMEHSKDCWLKKYWRSFWESTLRCDTQRKPSDHDNLLSHEST</sequence>
<accession>A0AAU9D7J1</accession>
<dbReference type="EMBL" id="AP025316">
    <property type="protein sequence ID" value="BDD11978.1"/>
    <property type="molecule type" value="Genomic_DNA"/>
</dbReference>
<evidence type="ECO:0000313" key="2">
    <source>
        <dbReference type="Proteomes" id="UP001348817"/>
    </source>
</evidence>
<dbReference type="Proteomes" id="UP001348817">
    <property type="component" value="Plasmid pFA2"/>
</dbReference>
<keyword evidence="2" id="KW-1185">Reference proteome</keyword>
<protein>
    <submittedName>
        <fullName evidence="1">Uncharacterized protein</fullName>
    </submittedName>
</protein>